<proteinExistence type="predicted"/>
<evidence type="ECO:0008006" key="2">
    <source>
        <dbReference type="Google" id="ProtNLM"/>
    </source>
</evidence>
<organism evidence="1">
    <name type="scientific">viral metagenome</name>
    <dbReference type="NCBI Taxonomy" id="1070528"/>
    <lineage>
        <taxon>unclassified sequences</taxon>
        <taxon>metagenomes</taxon>
        <taxon>organismal metagenomes</taxon>
    </lineage>
</organism>
<sequence>MFTNTARIDGFGAQYQNIISDIMYALEHNGEYIHTHPNFEEIYEDEALELTNAMNVKSGYRSIHDLSPEDRKCVNIIGRSSSYPNFERKMEIYLKSPEMDKIRELFTTNNKNPFDQDKTHVAVHIRRCSTHKNIDLTSHHGGIDIKNAPVDSLHTLSTRFLPDSYYLSIINEIRINNKNVLFHIYSEGKEEDFSNFVSEDTVLHINKTVIDTFTALVHADILVTSPSSFSYCAAFLSKGTVYAKIFWHKNASFWISR</sequence>
<name>A0A6C0JQX5_9ZZZZ</name>
<protein>
    <recommendedName>
        <fullName evidence="2">Glycosyltransferase</fullName>
    </recommendedName>
</protein>
<dbReference type="EMBL" id="MN740668">
    <property type="protein sequence ID" value="QHU06827.1"/>
    <property type="molecule type" value="Genomic_DNA"/>
</dbReference>
<reference evidence="1" key="1">
    <citation type="journal article" date="2020" name="Nature">
        <title>Giant virus diversity and host interactions through global metagenomics.</title>
        <authorList>
            <person name="Schulz F."/>
            <person name="Roux S."/>
            <person name="Paez-Espino D."/>
            <person name="Jungbluth S."/>
            <person name="Walsh D.A."/>
            <person name="Denef V.J."/>
            <person name="McMahon K.D."/>
            <person name="Konstantinidis K.T."/>
            <person name="Eloe-Fadrosh E.A."/>
            <person name="Kyrpides N.C."/>
            <person name="Woyke T."/>
        </authorList>
    </citation>
    <scope>NUCLEOTIDE SEQUENCE</scope>
    <source>
        <strain evidence="1">GVMAG-S-1038524-41</strain>
    </source>
</reference>
<dbReference type="AlphaFoldDB" id="A0A6C0JQX5"/>
<evidence type="ECO:0000313" key="1">
    <source>
        <dbReference type="EMBL" id="QHU06827.1"/>
    </source>
</evidence>
<accession>A0A6C0JQX5</accession>